<sequence length="177" mass="19225">MSAQYINYASTSTLEPTGSSPRRLLPPPPKDPAKRISRPLPKIPCALTCKQCGTCITSHNVLLPDSAIPLNSRSFRGFAGKASLFTETYNVTLAKPGVQLMATGAHTMQEITCGTCSTYLGWKIVRAHESSEAWKEGHSLLELENLRLQSDLADTLNPSPNLRRTSSSSGSESDYDL</sequence>
<keyword evidence="4" id="KW-1185">Reference proteome</keyword>
<gene>
    <name evidence="3" type="ORF">HYPSUDRAFT_43779</name>
</gene>
<dbReference type="InterPro" id="IPR039058">
    <property type="entry name" value="Yippee_fam"/>
</dbReference>
<organism evidence="3 4">
    <name type="scientific">Hypholoma sublateritium (strain FD-334 SS-4)</name>
    <dbReference type="NCBI Taxonomy" id="945553"/>
    <lineage>
        <taxon>Eukaryota</taxon>
        <taxon>Fungi</taxon>
        <taxon>Dikarya</taxon>
        <taxon>Basidiomycota</taxon>
        <taxon>Agaricomycotina</taxon>
        <taxon>Agaricomycetes</taxon>
        <taxon>Agaricomycetidae</taxon>
        <taxon>Agaricales</taxon>
        <taxon>Agaricineae</taxon>
        <taxon>Strophariaceae</taxon>
        <taxon>Hypholoma</taxon>
    </lineage>
</organism>
<feature type="region of interest" description="Disordered" evidence="1">
    <location>
        <begin position="1"/>
        <end position="37"/>
    </location>
</feature>
<dbReference type="Proteomes" id="UP000054270">
    <property type="component" value="Unassembled WGS sequence"/>
</dbReference>
<name>A0A0D2NTJ3_HYPSF</name>
<feature type="domain" description="Yippee" evidence="2">
    <location>
        <begin position="45"/>
        <end position="150"/>
    </location>
</feature>
<accession>A0A0D2NTJ3</accession>
<feature type="compositionally biased region" description="Polar residues" evidence="1">
    <location>
        <begin position="1"/>
        <end position="18"/>
    </location>
</feature>
<dbReference type="STRING" id="945553.A0A0D2NTJ3"/>
<feature type="region of interest" description="Disordered" evidence="1">
    <location>
        <begin position="154"/>
        <end position="177"/>
    </location>
</feature>
<dbReference type="AlphaFoldDB" id="A0A0D2NTJ3"/>
<reference evidence="4" key="1">
    <citation type="submission" date="2014-04" db="EMBL/GenBank/DDBJ databases">
        <title>Evolutionary Origins and Diversification of the Mycorrhizal Mutualists.</title>
        <authorList>
            <consortium name="DOE Joint Genome Institute"/>
            <consortium name="Mycorrhizal Genomics Consortium"/>
            <person name="Kohler A."/>
            <person name="Kuo A."/>
            <person name="Nagy L.G."/>
            <person name="Floudas D."/>
            <person name="Copeland A."/>
            <person name="Barry K.W."/>
            <person name="Cichocki N."/>
            <person name="Veneault-Fourrey C."/>
            <person name="LaButti K."/>
            <person name="Lindquist E.A."/>
            <person name="Lipzen A."/>
            <person name="Lundell T."/>
            <person name="Morin E."/>
            <person name="Murat C."/>
            <person name="Riley R."/>
            <person name="Ohm R."/>
            <person name="Sun H."/>
            <person name="Tunlid A."/>
            <person name="Henrissat B."/>
            <person name="Grigoriev I.V."/>
            <person name="Hibbett D.S."/>
            <person name="Martin F."/>
        </authorList>
    </citation>
    <scope>NUCLEOTIDE SEQUENCE [LARGE SCALE GENOMIC DNA]</scope>
    <source>
        <strain evidence="4">FD-334 SS-4</strain>
    </source>
</reference>
<feature type="compositionally biased region" description="Low complexity" evidence="1">
    <location>
        <begin position="166"/>
        <end position="177"/>
    </location>
</feature>
<proteinExistence type="predicted"/>
<evidence type="ECO:0000313" key="4">
    <source>
        <dbReference type="Proteomes" id="UP000054270"/>
    </source>
</evidence>
<dbReference type="PROSITE" id="PS51792">
    <property type="entry name" value="YIPPEE"/>
    <property type="match status" value="1"/>
</dbReference>
<evidence type="ECO:0000259" key="2">
    <source>
        <dbReference type="PROSITE" id="PS51792"/>
    </source>
</evidence>
<protein>
    <recommendedName>
        <fullName evidence="2">Yippee domain-containing protein</fullName>
    </recommendedName>
</protein>
<evidence type="ECO:0000256" key="1">
    <source>
        <dbReference type="SAM" id="MobiDB-lite"/>
    </source>
</evidence>
<evidence type="ECO:0000313" key="3">
    <source>
        <dbReference type="EMBL" id="KJA19901.1"/>
    </source>
</evidence>
<dbReference type="PANTHER" id="PTHR13848">
    <property type="entry name" value="PROTEIN YIPPEE-LIKE CG15309-RELATED"/>
    <property type="match status" value="1"/>
</dbReference>
<dbReference type="EMBL" id="KN817572">
    <property type="protein sequence ID" value="KJA19901.1"/>
    <property type="molecule type" value="Genomic_DNA"/>
</dbReference>
<dbReference type="OMA" id="LACRRCK"/>
<dbReference type="InterPro" id="IPR034751">
    <property type="entry name" value="Yippee"/>
</dbReference>
<feature type="compositionally biased region" description="Polar residues" evidence="1">
    <location>
        <begin position="156"/>
        <end position="165"/>
    </location>
</feature>
<dbReference type="OrthoDB" id="6407410at2759"/>